<organism evidence="4 5">
    <name type="scientific">Fusarium irregulare</name>
    <dbReference type="NCBI Taxonomy" id="2494466"/>
    <lineage>
        <taxon>Eukaryota</taxon>
        <taxon>Fungi</taxon>
        <taxon>Dikarya</taxon>
        <taxon>Ascomycota</taxon>
        <taxon>Pezizomycotina</taxon>
        <taxon>Sordariomycetes</taxon>
        <taxon>Hypocreomycetidae</taxon>
        <taxon>Hypocreales</taxon>
        <taxon>Nectriaceae</taxon>
        <taxon>Fusarium</taxon>
        <taxon>Fusarium incarnatum-equiseti species complex</taxon>
    </lineage>
</organism>
<evidence type="ECO:0000313" key="5">
    <source>
        <dbReference type="Proteomes" id="UP001152130"/>
    </source>
</evidence>
<gene>
    <name evidence="4" type="ORF">NW766_002687</name>
</gene>
<feature type="domain" description="Septin-type G" evidence="3">
    <location>
        <begin position="196"/>
        <end position="473"/>
    </location>
</feature>
<dbReference type="Proteomes" id="UP001152130">
    <property type="component" value="Unassembled WGS sequence"/>
</dbReference>
<dbReference type="GO" id="GO:0005525">
    <property type="term" value="F:GTP binding"/>
    <property type="evidence" value="ECO:0007669"/>
    <property type="project" value="UniProtKB-KW"/>
</dbReference>
<feature type="compositionally biased region" description="Polar residues" evidence="2">
    <location>
        <begin position="102"/>
        <end position="111"/>
    </location>
</feature>
<comment type="similarity">
    <text evidence="1">Belongs to the TRAFAC class TrmE-Era-EngA-EngB-Septin-like GTPase superfamily. Septin GTPase family.</text>
</comment>
<feature type="region of interest" description="Disordered" evidence="2">
    <location>
        <begin position="545"/>
        <end position="574"/>
    </location>
</feature>
<keyword evidence="5" id="KW-1185">Reference proteome</keyword>
<feature type="compositionally biased region" description="Basic residues" evidence="2">
    <location>
        <begin position="549"/>
        <end position="561"/>
    </location>
</feature>
<proteinExistence type="inferred from homology"/>
<evidence type="ECO:0000256" key="1">
    <source>
        <dbReference type="RuleBase" id="RU004560"/>
    </source>
</evidence>
<evidence type="ECO:0000259" key="3">
    <source>
        <dbReference type="PROSITE" id="PS51719"/>
    </source>
</evidence>
<dbReference type="Pfam" id="PF00735">
    <property type="entry name" value="Septin"/>
    <property type="match status" value="1"/>
</dbReference>
<evidence type="ECO:0000256" key="2">
    <source>
        <dbReference type="SAM" id="MobiDB-lite"/>
    </source>
</evidence>
<dbReference type="EMBL" id="JAPDHF010000004">
    <property type="protein sequence ID" value="KAJ4018987.1"/>
    <property type="molecule type" value="Genomic_DNA"/>
</dbReference>
<accession>A0A9W8PW35</accession>
<dbReference type="InterPro" id="IPR030379">
    <property type="entry name" value="G_SEPTIN_dom"/>
</dbReference>
<dbReference type="Gene3D" id="3.40.50.300">
    <property type="entry name" value="P-loop containing nucleotide triphosphate hydrolases"/>
    <property type="match status" value="1"/>
</dbReference>
<keyword evidence="1" id="KW-0547">Nucleotide-binding</keyword>
<dbReference type="SUPFAM" id="SSF52540">
    <property type="entry name" value="P-loop containing nucleoside triphosphate hydrolases"/>
    <property type="match status" value="1"/>
</dbReference>
<dbReference type="PROSITE" id="PS51719">
    <property type="entry name" value="G_SEPTIN"/>
    <property type="match status" value="1"/>
</dbReference>
<evidence type="ECO:0000313" key="4">
    <source>
        <dbReference type="EMBL" id="KAJ4018987.1"/>
    </source>
</evidence>
<comment type="caution">
    <text evidence="4">The sequence shown here is derived from an EMBL/GenBank/DDBJ whole genome shotgun (WGS) entry which is preliminary data.</text>
</comment>
<sequence>MRPVLPANHPLNSRSPAQPDSLVRSSTTISTACFITSEADLDARRDRSRPRFRQQSDPRKCGHNSRHPSTPRQRRSSPRAFSKPTSPTSESDESEELVVGQDSLNSLSRPSTPSFIGLSHSGSVMSMSSQSFSLAGPSVDAQSDLVYGNGNGNSNASLSMSDLANNEVYQNTTIPQLIMPSLTVPRRRPFSEVGKSLGKLKIMVAGQTGIGKTSLIKTLAEHCEHIVHMDPIENRNAVHATETYASSRPQPWWRSDSELTVTTRKRLPTTGDVLDRNVCFVESPGHEHGASGPWRDLHYVESHLTSLMNKPMADSDLFTLINSGGEPVVDILLYLIPHSGLGQQDAEYIKRAQRMTNVIPILSRADQLDSETVAHIKQQVVKCLDDAEVDFFSFEGPQSPKELHCVYAVSTTSRPDYDTMDASVLMNSDYIAPLVPTDLNRLVDHIFSLDGSARLRHSAAVKCINWRRDHGDNLLQNALSSGTMVSRSIPERALRLRSFRRTPSWDRLELYNWANNLRQSLQSERLYHLMEERAISSAAARESSLVHVAKSRKPTRSKKRKDPTPTHQDPLGLLDIGGSLKQKGMLALEMVSSVGLVGLVASKIVHTGVSGGICSVMESRRGGMEVGRLSMVLSF</sequence>
<protein>
    <recommendedName>
        <fullName evidence="3">Septin-type G domain-containing protein</fullName>
    </recommendedName>
</protein>
<dbReference type="OrthoDB" id="4150765at2759"/>
<feature type="compositionally biased region" description="Polar residues" evidence="2">
    <location>
        <begin position="10"/>
        <end position="34"/>
    </location>
</feature>
<name>A0A9W8PW35_9HYPO</name>
<dbReference type="PANTHER" id="PTHR18884">
    <property type="entry name" value="SEPTIN"/>
    <property type="match status" value="1"/>
</dbReference>
<dbReference type="AlphaFoldDB" id="A0A9W8PW35"/>
<keyword evidence="1" id="KW-0342">GTP-binding</keyword>
<dbReference type="InterPro" id="IPR027417">
    <property type="entry name" value="P-loop_NTPase"/>
</dbReference>
<feature type="region of interest" description="Disordered" evidence="2">
    <location>
        <begin position="1"/>
        <end position="111"/>
    </location>
</feature>
<reference evidence="4" key="1">
    <citation type="submission" date="2022-10" db="EMBL/GenBank/DDBJ databases">
        <title>Fusarium specimens isolated from Avocado Roots.</title>
        <authorList>
            <person name="Stajich J."/>
            <person name="Roper C."/>
            <person name="Heimlech-Rivalta G."/>
        </authorList>
    </citation>
    <scope>NUCLEOTIDE SEQUENCE</scope>
    <source>
        <strain evidence="4">CF00143</strain>
    </source>
</reference>